<reference evidence="2" key="1">
    <citation type="journal article" date="2021" name="J Fungi (Basel)">
        <title>Virulence traits and population genomics of the black yeast Aureobasidium melanogenum.</title>
        <authorList>
            <person name="Cernosa A."/>
            <person name="Sun X."/>
            <person name="Gostincar C."/>
            <person name="Fang C."/>
            <person name="Gunde-Cimerman N."/>
            <person name="Song Z."/>
        </authorList>
    </citation>
    <scope>NUCLEOTIDE SEQUENCE</scope>
    <source>
        <strain evidence="3">EXF-9298</strain>
        <strain evidence="2">EXF-9911</strain>
    </source>
</reference>
<dbReference type="Proteomes" id="UP000779574">
    <property type="component" value="Unassembled WGS sequence"/>
</dbReference>
<reference evidence="2" key="2">
    <citation type="submission" date="2021-08" db="EMBL/GenBank/DDBJ databases">
        <authorList>
            <person name="Gostincar C."/>
            <person name="Sun X."/>
            <person name="Song Z."/>
            <person name="Gunde-Cimerman N."/>
        </authorList>
    </citation>
    <scope>NUCLEOTIDE SEQUENCE</scope>
    <source>
        <strain evidence="3">EXF-9298</strain>
        <strain evidence="2">EXF-9911</strain>
    </source>
</reference>
<feature type="compositionally biased region" description="Polar residues" evidence="1">
    <location>
        <begin position="485"/>
        <end position="508"/>
    </location>
</feature>
<protein>
    <submittedName>
        <fullName evidence="2">WD40 repeat-like protein</fullName>
    </submittedName>
</protein>
<dbReference type="InterPro" id="IPR015943">
    <property type="entry name" value="WD40/YVTN_repeat-like_dom_sf"/>
</dbReference>
<feature type="region of interest" description="Disordered" evidence="1">
    <location>
        <begin position="660"/>
        <end position="687"/>
    </location>
</feature>
<evidence type="ECO:0000313" key="4">
    <source>
        <dbReference type="Proteomes" id="UP000729357"/>
    </source>
</evidence>
<proteinExistence type="predicted"/>
<dbReference type="AlphaFoldDB" id="A0A9P8EIN8"/>
<dbReference type="EMBL" id="JAHFXS010000729">
    <property type="protein sequence ID" value="KAG9982334.1"/>
    <property type="molecule type" value="Genomic_DNA"/>
</dbReference>
<accession>A0A9P8EIN8</accession>
<evidence type="ECO:0000256" key="1">
    <source>
        <dbReference type="SAM" id="MobiDB-lite"/>
    </source>
</evidence>
<dbReference type="Gene3D" id="2.130.10.10">
    <property type="entry name" value="YVTN repeat-like/Quinoprotein amine dehydrogenase"/>
    <property type="match status" value="1"/>
</dbReference>
<evidence type="ECO:0000313" key="5">
    <source>
        <dbReference type="Proteomes" id="UP000779574"/>
    </source>
</evidence>
<feature type="compositionally biased region" description="Polar residues" evidence="1">
    <location>
        <begin position="437"/>
        <end position="461"/>
    </location>
</feature>
<dbReference type="SUPFAM" id="SSF50978">
    <property type="entry name" value="WD40 repeat-like"/>
    <property type="match status" value="1"/>
</dbReference>
<feature type="non-terminal residue" evidence="2">
    <location>
        <position position="687"/>
    </location>
</feature>
<feature type="region of interest" description="Disordered" evidence="1">
    <location>
        <begin position="437"/>
        <end position="508"/>
    </location>
</feature>
<evidence type="ECO:0000313" key="3">
    <source>
        <dbReference type="EMBL" id="KAG9982334.1"/>
    </source>
</evidence>
<sequence>MLSASERPTVVYLQNLTLKTSAIQLHPSASGAAIATASFHPERPNIFLLAFKDGTIAAYDATRIARTSEACTATKSRSVSNGHAGEISHLSNLHRVTNVRNLSDPPDASPNTTIGSKTVTITGAAFLPGFRSRAVSAGADGRCRLVDFEAGGKILRTWHAQAPVTSLSVLAIKSSSKTEKTGSKQKSGTTVSGTEVNTVIAVGRVDGQVLLFDSVGLRLDQVLVNALGEKIISVEWMDGPSPYAIPSPIKPVSSKIDAKFDLSLSTPGKGQNTQADLPDALRLPPGAVFVPAQPAPAIAVVGYEAEEVSTVRHTPAANMVRCSPAVETTYLDLFSPVKKVSSPRQQQKKNDRRALSKFTMNHPFAFMPVSSRQQDAEHPVIALIDQTTQDPTRRQQRVEAIRPILKYQNQLRLQNIPPPHHAFLPSFVNPAQVEMPRSNQAHGSDQRRTSSTHSSRINTGQGMAPAHTISTSAGHATNGFASAPNIGQTRPPSYASDPNGSQSVSPTFPFNPNFDHAMSSTRPELEHMIVSVNRQKIVSDDMDWTTQFPLDDLRSSTTGNFSINQLSHSRLVGEISEKIRSNVESEGLSVVWVMSNINQLGIVRDTGSLRAAVLDHQHAGKHIIQLYVVREKAEGTVLPESQIISSRTFILPKAPPVVDGLLSPEPNQQEDTPRPPSTSSFGKAFGH</sequence>
<dbReference type="Proteomes" id="UP000729357">
    <property type="component" value="Unassembled WGS sequence"/>
</dbReference>
<dbReference type="SMART" id="SM00320">
    <property type="entry name" value="WD40"/>
    <property type="match status" value="3"/>
</dbReference>
<dbReference type="EMBL" id="JAHFXF010000294">
    <property type="protein sequence ID" value="KAG9690772.1"/>
    <property type="molecule type" value="Genomic_DNA"/>
</dbReference>
<keyword evidence="4" id="KW-1185">Reference proteome</keyword>
<comment type="caution">
    <text evidence="2">The sequence shown here is derived from an EMBL/GenBank/DDBJ whole genome shotgun (WGS) entry which is preliminary data.</text>
</comment>
<name>A0A9P8EIN8_AURME</name>
<gene>
    <name evidence="2" type="ORF">KCU76_g7913</name>
    <name evidence="3" type="ORF">KCU98_g6854</name>
</gene>
<dbReference type="InterPro" id="IPR036322">
    <property type="entry name" value="WD40_repeat_dom_sf"/>
</dbReference>
<dbReference type="InterPro" id="IPR001680">
    <property type="entry name" value="WD40_rpt"/>
</dbReference>
<evidence type="ECO:0000313" key="2">
    <source>
        <dbReference type="EMBL" id="KAG9690772.1"/>
    </source>
</evidence>
<organism evidence="2 5">
    <name type="scientific">Aureobasidium melanogenum</name>
    <name type="common">Aureobasidium pullulans var. melanogenum</name>
    <dbReference type="NCBI Taxonomy" id="46634"/>
    <lineage>
        <taxon>Eukaryota</taxon>
        <taxon>Fungi</taxon>
        <taxon>Dikarya</taxon>
        <taxon>Ascomycota</taxon>
        <taxon>Pezizomycotina</taxon>
        <taxon>Dothideomycetes</taxon>
        <taxon>Dothideomycetidae</taxon>
        <taxon>Dothideales</taxon>
        <taxon>Saccotheciaceae</taxon>
        <taxon>Aureobasidium</taxon>
    </lineage>
</organism>